<evidence type="ECO:0000256" key="1">
    <source>
        <dbReference type="ARBA" id="ARBA00022917"/>
    </source>
</evidence>
<dbReference type="GO" id="GO:0006435">
    <property type="term" value="P:threonyl-tRNA aminoacylation"/>
    <property type="evidence" value="ECO:0007669"/>
    <property type="project" value="TreeGrafter"/>
</dbReference>
<gene>
    <name evidence="2" type="ORF">SASPL_151654</name>
</gene>
<keyword evidence="3" id="KW-1185">Reference proteome</keyword>
<name>A0A8X8W8B9_SALSN</name>
<evidence type="ECO:0000313" key="3">
    <source>
        <dbReference type="Proteomes" id="UP000298416"/>
    </source>
</evidence>
<evidence type="ECO:0000313" key="2">
    <source>
        <dbReference type="EMBL" id="KAG6390172.1"/>
    </source>
</evidence>
<comment type="caution">
    <text evidence="2">The sequence shown here is derived from an EMBL/GenBank/DDBJ whole genome shotgun (WGS) entry which is preliminary data.</text>
</comment>
<organism evidence="2">
    <name type="scientific">Salvia splendens</name>
    <name type="common">Scarlet sage</name>
    <dbReference type="NCBI Taxonomy" id="180675"/>
    <lineage>
        <taxon>Eukaryota</taxon>
        <taxon>Viridiplantae</taxon>
        <taxon>Streptophyta</taxon>
        <taxon>Embryophyta</taxon>
        <taxon>Tracheophyta</taxon>
        <taxon>Spermatophyta</taxon>
        <taxon>Magnoliopsida</taxon>
        <taxon>eudicotyledons</taxon>
        <taxon>Gunneridae</taxon>
        <taxon>Pentapetalae</taxon>
        <taxon>asterids</taxon>
        <taxon>lamiids</taxon>
        <taxon>Lamiales</taxon>
        <taxon>Lamiaceae</taxon>
        <taxon>Nepetoideae</taxon>
        <taxon>Mentheae</taxon>
        <taxon>Salviinae</taxon>
        <taxon>Salvia</taxon>
        <taxon>Salvia subgen. Calosphace</taxon>
        <taxon>core Calosphace</taxon>
    </lineage>
</organism>
<dbReference type="PANTHER" id="PTHR11451:SF46">
    <property type="entry name" value="THREONINE--TRNA LIGASE"/>
    <property type="match status" value="1"/>
</dbReference>
<accession>A0A8X8W8B9</accession>
<dbReference type="Proteomes" id="UP000298416">
    <property type="component" value="Unassembled WGS sequence"/>
</dbReference>
<dbReference type="GO" id="GO:0009507">
    <property type="term" value="C:chloroplast"/>
    <property type="evidence" value="ECO:0007669"/>
    <property type="project" value="TreeGrafter"/>
</dbReference>
<keyword evidence="1" id="KW-0648">Protein biosynthesis</keyword>
<proteinExistence type="predicted"/>
<dbReference type="GO" id="GO:0004829">
    <property type="term" value="F:threonine-tRNA ligase activity"/>
    <property type="evidence" value="ECO:0007669"/>
    <property type="project" value="TreeGrafter"/>
</dbReference>
<sequence length="114" mass="12787">MCGVGAGSHGDDAWSLGLTIHICFSCKTARVAVSLCLMVLEFATSCWNLLPEEDDAHIFCRESQIKDQVKGVLEFMSCVYEIFGFTFNLTLSTTEDLNQLNRLQLHEVSHMETH</sequence>
<dbReference type="Gene3D" id="3.30.930.10">
    <property type="entry name" value="Bira Bifunctional Protein, Domain 2"/>
    <property type="match status" value="1"/>
</dbReference>
<dbReference type="InterPro" id="IPR045864">
    <property type="entry name" value="aa-tRNA-synth_II/BPL/LPL"/>
</dbReference>
<reference evidence="2" key="2">
    <citation type="submission" date="2020-08" db="EMBL/GenBank/DDBJ databases">
        <title>Plant Genome Project.</title>
        <authorList>
            <person name="Zhang R.-G."/>
        </authorList>
    </citation>
    <scope>NUCLEOTIDE SEQUENCE</scope>
    <source>
        <strain evidence="2">Huo1</strain>
        <tissue evidence="2">Leaf</tissue>
    </source>
</reference>
<protein>
    <submittedName>
        <fullName evidence="2">Uncharacterized protein</fullName>
    </submittedName>
</protein>
<dbReference type="GO" id="GO:0005739">
    <property type="term" value="C:mitochondrion"/>
    <property type="evidence" value="ECO:0007669"/>
    <property type="project" value="TreeGrafter"/>
</dbReference>
<reference evidence="2" key="1">
    <citation type="submission" date="2018-01" db="EMBL/GenBank/DDBJ databases">
        <authorList>
            <person name="Mao J.F."/>
        </authorList>
    </citation>
    <scope>NUCLEOTIDE SEQUENCE</scope>
    <source>
        <strain evidence="2">Huo1</strain>
        <tissue evidence="2">Leaf</tissue>
    </source>
</reference>
<dbReference type="EMBL" id="PNBA02000020">
    <property type="protein sequence ID" value="KAG6390172.1"/>
    <property type="molecule type" value="Genomic_DNA"/>
</dbReference>
<dbReference type="PANTHER" id="PTHR11451">
    <property type="entry name" value="THREONINE-TRNA LIGASE"/>
    <property type="match status" value="1"/>
</dbReference>
<dbReference type="AlphaFoldDB" id="A0A8X8W8B9"/>